<evidence type="ECO:0000256" key="1">
    <source>
        <dbReference type="SAM" id="MobiDB-lite"/>
    </source>
</evidence>
<evidence type="ECO:0000313" key="2">
    <source>
        <dbReference type="EMBL" id="JAE35294.1"/>
    </source>
</evidence>
<feature type="region of interest" description="Disordered" evidence="1">
    <location>
        <begin position="1"/>
        <end position="35"/>
    </location>
</feature>
<reference evidence="2" key="1">
    <citation type="submission" date="2014-09" db="EMBL/GenBank/DDBJ databases">
        <authorList>
            <person name="Magalhaes I.L.F."/>
            <person name="Oliveira U."/>
            <person name="Santos F.R."/>
            <person name="Vidigal T.H.D.A."/>
            <person name="Brescovit A.D."/>
            <person name="Santos A.J."/>
        </authorList>
    </citation>
    <scope>NUCLEOTIDE SEQUENCE</scope>
    <source>
        <tissue evidence="2">Shoot tissue taken approximately 20 cm above the soil surface</tissue>
    </source>
</reference>
<feature type="compositionally biased region" description="Low complexity" evidence="1">
    <location>
        <begin position="1"/>
        <end position="11"/>
    </location>
</feature>
<proteinExistence type="predicted"/>
<name>A0A0A9HHJ4_ARUDO</name>
<dbReference type="AlphaFoldDB" id="A0A0A9HHJ4"/>
<dbReference type="EMBL" id="GBRH01162602">
    <property type="protein sequence ID" value="JAE35294.1"/>
    <property type="molecule type" value="Transcribed_RNA"/>
</dbReference>
<protein>
    <submittedName>
        <fullName evidence="2">Uncharacterized protein</fullName>
    </submittedName>
</protein>
<reference evidence="2" key="2">
    <citation type="journal article" date="2015" name="Data Brief">
        <title>Shoot transcriptome of the giant reed, Arundo donax.</title>
        <authorList>
            <person name="Barrero R.A."/>
            <person name="Guerrero F.D."/>
            <person name="Moolhuijzen P."/>
            <person name="Goolsby J.A."/>
            <person name="Tidwell J."/>
            <person name="Bellgard S.E."/>
            <person name="Bellgard M.I."/>
        </authorList>
    </citation>
    <scope>NUCLEOTIDE SEQUENCE</scope>
    <source>
        <tissue evidence="2">Shoot tissue taken approximately 20 cm above the soil surface</tissue>
    </source>
</reference>
<organism evidence="2">
    <name type="scientific">Arundo donax</name>
    <name type="common">Giant reed</name>
    <name type="synonym">Donax arundinaceus</name>
    <dbReference type="NCBI Taxonomy" id="35708"/>
    <lineage>
        <taxon>Eukaryota</taxon>
        <taxon>Viridiplantae</taxon>
        <taxon>Streptophyta</taxon>
        <taxon>Embryophyta</taxon>
        <taxon>Tracheophyta</taxon>
        <taxon>Spermatophyta</taxon>
        <taxon>Magnoliopsida</taxon>
        <taxon>Liliopsida</taxon>
        <taxon>Poales</taxon>
        <taxon>Poaceae</taxon>
        <taxon>PACMAD clade</taxon>
        <taxon>Arundinoideae</taxon>
        <taxon>Arundineae</taxon>
        <taxon>Arundo</taxon>
    </lineage>
</organism>
<accession>A0A0A9HHJ4</accession>
<sequence length="35" mass="3672">MAAAASSKCSSGCQSGWTTYLDDDRSSYSCGTARF</sequence>